<dbReference type="VEuPathDB" id="FungiDB:BO78DRAFT_412984"/>
<keyword evidence="3" id="KW-1185">Reference proteome</keyword>
<feature type="compositionally biased region" description="Basic residues" evidence="1">
    <location>
        <begin position="370"/>
        <end position="380"/>
    </location>
</feature>
<dbReference type="InterPro" id="IPR046486">
    <property type="entry name" value="DUF6579"/>
</dbReference>
<gene>
    <name evidence="2" type="ORF">BO78DRAFT_412984</name>
</gene>
<evidence type="ECO:0000313" key="3">
    <source>
        <dbReference type="Proteomes" id="UP000248423"/>
    </source>
</evidence>
<feature type="compositionally biased region" description="Polar residues" evidence="1">
    <location>
        <begin position="344"/>
        <end position="355"/>
    </location>
</feature>
<reference evidence="2 3" key="1">
    <citation type="submission" date="2018-02" db="EMBL/GenBank/DDBJ databases">
        <title>The genomes of Aspergillus section Nigri reveals drivers in fungal speciation.</title>
        <authorList>
            <consortium name="DOE Joint Genome Institute"/>
            <person name="Vesth T.C."/>
            <person name="Nybo J."/>
            <person name="Theobald S."/>
            <person name="Brandl J."/>
            <person name="Frisvad J.C."/>
            <person name="Nielsen K.F."/>
            <person name="Lyhne E.K."/>
            <person name="Kogle M.E."/>
            <person name="Kuo A."/>
            <person name="Riley R."/>
            <person name="Clum A."/>
            <person name="Nolan M."/>
            <person name="Lipzen A."/>
            <person name="Salamov A."/>
            <person name="Henrissat B."/>
            <person name="Wiebenga A."/>
            <person name="De vries R.P."/>
            <person name="Grigoriev I.V."/>
            <person name="Mortensen U.H."/>
            <person name="Andersen M.R."/>
            <person name="Baker S.E."/>
        </authorList>
    </citation>
    <scope>NUCLEOTIDE SEQUENCE [LARGE SCALE GENOMIC DNA]</scope>
    <source>
        <strain evidence="2 3">CBS 121057</strain>
    </source>
</reference>
<proteinExistence type="predicted"/>
<evidence type="ECO:0000256" key="1">
    <source>
        <dbReference type="SAM" id="MobiDB-lite"/>
    </source>
</evidence>
<dbReference type="Pfam" id="PF20219">
    <property type="entry name" value="DUF6579"/>
    <property type="match status" value="1"/>
</dbReference>
<feature type="region of interest" description="Disordered" evidence="1">
    <location>
        <begin position="320"/>
        <end position="387"/>
    </location>
</feature>
<dbReference type="EMBL" id="KZ826316">
    <property type="protein sequence ID" value="PYI11877.1"/>
    <property type="molecule type" value="Genomic_DNA"/>
</dbReference>
<dbReference type="AlphaFoldDB" id="A0A319ENH1"/>
<sequence>MVFKTLTHLLTTLDEITQLGHDLLSQTLIAQGSHGDKAIYGSYAINLATTTIPPAAAAIAIYQAIEGTAQLRQLNNHLDSINTTLASDNALRVASEFPPLVYNMIQHKIKSEPEDTWYLVYHPDTIWRHHFEDLILTRGVLGERFIGLFQNLDAVVVYMQAMRRVQRDREARGVKGAGGRPHFRLLIPAYYTITVATALRFPQDIAPFDVYCDVLNGKPLVQMHLPGVKEGEVGNVGLYKPQKGFFEQWFGSGKEDVPRVLGIVAEKDEGTGKENDKEIFDNGVEYKAHSQEQRELPAEEFELSGDEYIYEDADDLDRASTVASAGETDPRRHSHRRRSGRHSTASQNGSFTGSDFFTVYSWTSSQSSHGSRRRRRRRHTSQNGTST</sequence>
<dbReference type="STRING" id="1448318.A0A319ENH1"/>
<dbReference type="OrthoDB" id="3852249at2759"/>
<dbReference type="Proteomes" id="UP000248423">
    <property type="component" value="Unassembled WGS sequence"/>
</dbReference>
<evidence type="ECO:0000313" key="2">
    <source>
        <dbReference type="EMBL" id="PYI11877.1"/>
    </source>
</evidence>
<protein>
    <submittedName>
        <fullName evidence="2">Uncharacterized protein</fullName>
    </submittedName>
</protein>
<feature type="compositionally biased region" description="Basic residues" evidence="1">
    <location>
        <begin position="332"/>
        <end position="341"/>
    </location>
</feature>
<accession>A0A319ENH1</accession>
<organism evidence="2 3">
    <name type="scientific">Aspergillus sclerotiicarbonarius (strain CBS 121057 / IBT 28362)</name>
    <dbReference type="NCBI Taxonomy" id="1448318"/>
    <lineage>
        <taxon>Eukaryota</taxon>
        <taxon>Fungi</taxon>
        <taxon>Dikarya</taxon>
        <taxon>Ascomycota</taxon>
        <taxon>Pezizomycotina</taxon>
        <taxon>Eurotiomycetes</taxon>
        <taxon>Eurotiomycetidae</taxon>
        <taxon>Eurotiales</taxon>
        <taxon>Aspergillaceae</taxon>
        <taxon>Aspergillus</taxon>
        <taxon>Aspergillus subgen. Circumdati</taxon>
    </lineage>
</organism>
<name>A0A319ENH1_ASPSB</name>